<evidence type="ECO:0000313" key="2">
    <source>
        <dbReference type="Proteomes" id="UP001174694"/>
    </source>
</evidence>
<organism evidence="1 2">
    <name type="scientific">Pleurostoma richardsiae</name>
    <dbReference type="NCBI Taxonomy" id="41990"/>
    <lineage>
        <taxon>Eukaryota</taxon>
        <taxon>Fungi</taxon>
        <taxon>Dikarya</taxon>
        <taxon>Ascomycota</taxon>
        <taxon>Pezizomycotina</taxon>
        <taxon>Sordariomycetes</taxon>
        <taxon>Sordariomycetidae</taxon>
        <taxon>Calosphaeriales</taxon>
        <taxon>Pleurostomataceae</taxon>
        <taxon>Pleurostoma</taxon>
    </lineage>
</organism>
<dbReference type="EMBL" id="JANBVO010000039">
    <property type="protein sequence ID" value="KAJ9136636.1"/>
    <property type="molecule type" value="Genomic_DNA"/>
</dbReference>
<name>A0AA38VEQ0_9PEZI</name>
<keyword evidence="2" id="KW-1185">Reference proteome</keyword>
<sequence length="66" mass="7248">MIFSEHRATVIAVAFEATPGLGVSIFRTAMTSSLGFWARQSRATKRVQSDTSGYASALQQREHIDC</sequence>
<protein>
    <submittedName>
        <fullName evidence="1">Uncharacterized protein</fullName>
    </submittedName>
</protein>
<proteinExistence type="predicted"/>
<comment type="caution">
    <text evidence="1">The sequence shown here is derived from an EMBL/GenBank/DDBJ whole genome shotgun (WGS) entry which is preliminary data.</text>
</comment>
<reference evidence="1" key="1">
    <citation type="submission" date="2022-07" db="EMBL/GenBank/DDBJ databases">
        <title>Fungi with potential for degradation of polypropylene.</title>
        <authorList>
            <person name="Gostincar C."/>
        </authorList>
    </citation>
    <scope>NUCLEOTIDE SEQUENCE</scope>
    <source>
        <strain evidence="1">EXF-13308</strain>
    </source>
</reference>
<dbReference type="Proteomes" id="UP001174694">
    <property type="component" value="Unassembled WGS sequence"/>
</dbReference>
<gene>
    <name evidence="1" type="ORF">NKR23_g9700</name>
</gene>
<evidence type="ECO:0000313" key="1">
    <source>
        <dbReference type="EMBL" id="KAJ9136636.1"/>
    </source>
</evidence>
<accession>A0AA38VEQ0</accession>
<dbReference type="AlphaFoldDB" id="A0AA38VEQ0"/>